<dbReference type="InterPro" id="IPR050204">
    <property type="entry name" value="AraC_XylS_family_regulators"/>
</dbReference>
<organism evidence="5 6">
    <name type="scientific">Actinoallomurus iriomotensis</name>
    <dbReference type="NCBI Taxonomy" id="478107"/>
    <lineage>
        <taxon>Bacteria</taxon>
        <taxon>Bacillati</taxon>
        <taxon>Actinomycetota</taxon>
        <taxon>Actinomycetes</taxon>
        <taxon>Streptosporangiales</taxon>
        <taxon>Thermomonosporaceae</taxon>
        <taxon>Actinoallomurus</taxon>
    </lineage>
</organism>
<keyword evidence="1" id="KW-0805">Transcription regulation</keyword>
<dbReference type="Pfam" id="PF12833">
    <property type="entry name" value="HTH_18"/>
    <property type="match status" value="1"/>
</dbReference>
<dbReference type="AlphaFoldDB" id="A0A9W6S4G7"/>
<evidence type="ECO:0000313" key="6">
    <source>
        <dbReference type="Proteomes" id="UP001165074"/>
    </source>
</evidence>
<protein>
    <submittedName>
        <fullName evidence="5">AraC family transcriptional regulator</fullName>
    </submittedName>
</protein>
<feature type="domain" description="HTH araC/xylS-type" evidence="4">
    <location>
        <begin position="215"/>
        <end position="316"/>
    </location>
</feature>
<dbReference type="GO" id="GO:0043565">
    <property type="term" value="F:sequence-specific DNA binding"/>
    <property type="evidence" value="ECO:0007669"/>
    <property type="project" value="InterPro"/>
</dbReference>
<name>A0A9W6S4G7_9ACTN</name>
<dbReference type="SUPFAM" id="SSF46689">
    <property type="entry name" value="Homeodomain-like"/>
    <property type="match status" value="1"/>
</dbReference>
<dbReference type="Pfam" id="PF14525">
    <property type="entry name" value="AraC_binding_2"/>
    <property type="match status" value="1"/>
</dbReference>
<keyword evidence="6" id="KW-1185">Reference proteome</keyword>
<dbReference type="Proteomes" id="UP001165074">
    <property type="component" value="Unassembled WGS sequence"/>
</dbReference>
<dbReference type="PROSITE" id="PS00041">
    <property type="entry name" value="HTH_ARAC_FAMILY_1"/>
    <property type="match status" value="1"/>
</dbReference>
<accession>A0A9W6S4G7</accession>
<dbReference type="PROSITE" id="PS01124">
    <property type="entry name" value="HTH_ARAC_FAMILY_2"/>
    <property type="match status" value="1"/>
</dbReference>
<dbReference type="InterPro" id="IPR018060">
    <property type="entry name" value="HTH_AraC"/>
</dbReference>
<dbReference type="PANTHER" id="PTHR46796">
    <property type="entry name" value="HTH-TYPE TRANSCRIPTIONAL ACTIVATOR RHAS-RELATED"/>
    <property type="match status" value="1"/>
</dbReference>
<evidence type="ECO:0000256" key="1">
    <source>
        <dbReference type="ARBA" id="ARBA00023015"/>
    </source>
</evidence>
<dbReference type="GO" id="GO:0003700">
    <property type="term" value="F:DNA-binding transcription factor activity"/>
    <property type="evidence" value="ECO:0007669"/>
    <property type="project" value="InterPro"/>
</dbReference>
<dbReference type="EMBL" id="BSTK01000010">
    <property type="protein sequence ID" value="GLY88436.1"/>
    <property type="molecule type" value="Genomic_DNA"/>
</dbReference>
<sequence length="322" mass="36157">MIETVFQSADLPAAERFDTVRDLMSSASAPMDVSSEHAADLLVQQRDLQLDAVRAWTMTIQPMTFHRSEKLIERSDPATFNICLLLDGTMTRAWGAGHAVYHPGELHISDSSQPFELRARSADEAVSCVGAEIPKRLLPSRSERLIGHPLSGRAGVGALLAQFLTRLAEDTGCYRSADGPRLGLIATDLTSALIAHHLDDGHRPPPDTHRRTLVLRIRAFIQHHLADPDLTPRTVAAAHHISLSYLHRLFEGEQFTVAAWIRHQRLEHARRDLADREFLPTPIHAIAARWGFTRPADFTRAFRTTYEITPMDFRRRALQPSR</sequence>
<dbReference type="PANTHER" id="PTHR46796:SF6">
    <property type="entry name" value="ARAC SUBFAMILY"/>
    <property type="match status" value="1"/>
</dbReference>
<keyword evidence="3" id="KW-0804">Transcription</keyword>
<evidence type="ECO:0000256" key="2">
    <source>
        <dbReference type="ARBA" id="ARBA00023125"/>
    </source>
</evidence>
<evidence type="ECO:0000313" key="5">
    <source>
        <dbReference type="EMBL" id="GLY88436.1"/>
    </source>
</evidence>
<dbReference type="InterPro" id="IPR018062">
    <property type="entry name" value="HTH_AraC-typ_CS"/>
</dbReference>
<dbReference type="InterPro" id="IPR035418">
    <property type="entry name" value="AraC-bd_2"/>
</dbReference>
<reference evidence="5" key="1">
    <citation type="submission" date="2023-03" db="EMBL/GenBank/DDBJ databases">
        <title>Actinoallomurus iriomotensis NBRC 103684.</title>
        <authorList>
            <person name="Ichikawa N."/>
            <person name="Sato H."/>
            <person name="Tonouchi N."/>
        </authorList>
    </citation>
    <scope>NUCLEOTIDE SEQUENCE</scope>
    <source>
        <strain evidence="5">NBRC 103684</strain>
    </source>
</reference>
<dbReference type="Gene3D" id="1.10.10.60">
    <property type="entry name" value="Homeodomain-like"/>
    <property type="match status" value="1"/>
</dbReference>
<proteinExistence type="predicted"/>
<keyword evidence="2" id="KW-0238">DNA-binding</keyword>
<dbReference type="InterPro" id="IPR009057">
    <property type="entry name" value="Homeodomain-like_sf"/>
</dbReference>
<comment type="caution">
    <text evidence="5">The sequence shown here is derived from an EMBL/GenBank/DDBJ whole genome shotgun (WGS) entry which is preliminary data.</text>
</comment>
<evidence type="ECO:0000259" key="4">
    <source>
        <dbReference type="PROSITE" id="PS01124"/>
    </source>
</evidence>
<evidence type="ECO:0000256" key="3">
    <source>
        <dbReference type="ARBA" id="ARBA00023163"/>
    </source>
</evidence>
<gene>
    <name evidence="5" type="ORF">Airi02_063650</name>
</gene>
<dbReference type="SMART" id="SM00342">
    <property type="entry name" value="HTH_ARAC"/>
    <property type="match status" value="1"/>
</dbReference>